<feature type="compositionally biased region" description="Low complexity" evidence="1">
    <location>
        <begin position="426"/>
        <end position="440"/>
    </location>
</feature>
<dbReference type="AlphaFoldDB" id="A0A5C5FTT0"/>
<feature type="compositionally biased region" description="Basic and acidic residues" evidence="1">
    <location>
        <begin position="637"/>
        <end position="655"/>
    </location>
</feature>
<keyword evidence="2" id="KW-1133">Transmembrane helix</keyword>
<sequence length="655" mass="69919">MRPPAPTASSPLRAPLVALCVPTTLALLAAWPVLVIGSLVPVVGLVAFPTLLSCTASLFLLLPATLHLLLAAPLPSPFPSRRSHLPRLPRLRLLSPLSNLHLLHLSLLVAWDLWTSSLVALAGETLTKRVLLLGGRDSATVVRENIPFVQARAGGDGAYGESLRLDVYLPQAQTRGRRPDHTHDNDDEEEDAAALAPVVLLLPSPSYRLLSLSRLFPSPLIALRLARLGALVVVPSLSPSPSAGGSGVARAVGEVRAALEWTAEHARAYGGDAERTSLVGYGAGAHVGLLALVQSAVVSARETLLREEKEQEQEHEQEQGPERARPSLDDDDAGASGAGTPLHEASSRARDTTAARMTHVAASPGAARSETDGGESERESRTRLGGEASPPRRAFSGRSASDSSSSSSSSASSSSSSDTDLATLTRRPSAARPSARDIPSGVRACPLWTLSDPDSSGSEPEHRGESLSRFELSRGRGTLRVTGVVLVAGVYDVVKQERWEEGWGAEEVSGLKRFCHEEERDILQACPSHLLYAASPLLSLSPASLLPLLPRRFLLIHGGRDPLVPFSQSTLLRTLLVGLGIDEVRLRLCRDEGALGALATLMHPTRYSPLVMREMEHVVCDPVPAAASPRGKRKKREGAEAEVRRQGRRSERGVR</sequence>
<comment type="caution">
    <text evidence="3">The sequence shown here is derived from an EMBL/GenBank/DDBJ whole genome shotgun (WGS) entry which is preliminary data.</text>
</comment>
<protein>
    <submittedName>
        <fullName evidence="3">Uncharacterized protein</fullName>
    </submittedName>
</protein>
<feature type="transmembrane region" description="Helical" evidence="2">
    <location>
        <begin position="12"/>
        <end position="34"/>
    </location>
</feature>
<dbReference type="SUPFAM" id="SSF53474">
    <property type="entry name" value="alpha/beta-Hydrolases"/>
    <property type="match status" value="1"/>
</dbReference>
<feature type="compositionally biased region" description="Basic and acidic residues" evidence="1">
    <location>
        <begin position="305"/>
        <end position="328"/>
    </location>
</feature>
<keyword evidence="4" id="KW-1185">Reference proteome</keyword>
<dbReference type="STRING" id="5288.A0A5C5FTT0"/>
<dbReference type="OrthoDB" id="6495301at2759"/>
<evidence type="ECO:0000313" key="3">
    <source>
        <dbReference type="EMBL" id="TNY20193.1"/>
    </source>
</evidence>
<name>A0A5C5FTT0_9BASI</name>
<dbReference type="EMBL" id="SOZI01000073">
    <property type="protein sequence ID" value="TNY20193.1"/>
    <property type="molecule type" value="Genomic_DNA"/>
</dbReference>
<dbReference type="InterPro" id="IPR029058">
    <property type="entry name" value="AB_hydrolase_fold"/>
</dbReference>
<dbReference type="Proteomes" id="UP000311382">
    <property type="component" value="Unassembled WGS sequence"/>
</dbReference>
<evidence type="ECO:0000256" key="2">
    <source>
        <dbReference type="SAM" id="Phobius"/>
    </source>
</evidence>
<feature type="compositionally biased region" description="Basic and acidic residues" evidence="1">
    <location>
        <begin position="459"/>
        <end position="469"/>
    </location>
</feature>
<proteinExistence type="predicted"/>
<keyword evidence="2" id="KW-0812">Transmembrane</keyword>
<organism evidence="3 4">
    <name type="scientific">Rhodotorula diobovata</name>
    <dbReference type="NCBI Taxonomy" id="5288"/>
    <lineage>
        <taxon>Eukaryota</taxon>
        <taxon>Fungi</taxon>
        <taxon>Dikarya</taxon>
        <taxon>Basidiomycota</taxon>
        <taxon>Pucciniomycotina</taxon>
        <taxon>Microbotryomycetes</taxon>
        <taxon>Sporidiobolales</taxon>
        <taxon>Sporidiobolaceae</taxon>
        <taxon>Rhodotorula</taxon>
    </lineage>
</organism>
<feature type="compositionally biased region" description="Basic and acidic residues" evidence="1">
    <location>
        <begin position="369"/>
        <end position="384"/>
    </location>
</feature>
<feature type="compositionally biased region" description="Low complexity" evidence="1">
    <location>
        <begin position="399"/>
        <end position="418"/>
    </location>
</feature>
<keyword evidence="2" id="KW-0472">Membrane</keyword>
<reference evidence="3 4" key="1">
    <citation type="submission" date="2019-03" db="EMBL/GenBank/DDBJ databases">
        <title>Rhodosporidium diobovatum UCD-FST 08-225 genome sequencing, assembly, and annotation.</title>
        <authorList>
            <person name="Fakankun I.U."/>
            <person name="Fristensky B."/>
            <person name="Levin D.B."/>
        </authorList>
    </citation>
    <scope>NUCLEOTIDE SEQUENCE [LARGE SCALE GENOMIC DNA]</scope>
    <source>
        <strain evidence="3 4">UCD-FST 08-225</strain>
    </source>
</reference>
<feature type="region of interest" description="Disordered" evidence="1">
    <location>
        <begin position="305"/>
        <end position="469"/>
    </location>
</feature>
<feature type="region of interest" description="Disordered" evidence="1">
    <location>
        <begin position="623"/>
        <end position="655"/>
    </location>
</feature>
<gene>
    <name evidence="3" type="ORF">DMC30DRAFT_265900</name>
</gene>
<feature type="transmembrane region" description="Helical" evidence="2">
    <location>
        <begin position="46"/>
        <end position="72"/>
    </location>
</feature>
<dbReference type="Gene3D" id="3.40.50.1820">
    <property type="entry name" value="alpha/beta hydrolase"/>
    <property type="match status" value="2"/>
</dbReference>
<evidence type="ECO:0000313" key="4">
    <source>
        <dbReference type="Proteomes" id="UP000311382"/>
    </source>
</evidence>
<evidence type="ECO:0000256" key="1">
    <source>
        <dbReference type="SAM" id="MobiDB-lite"/>
    </source>
</evidence>
<accession>A0A5C5FTT0</accession>